<keyword evidence="4" id="KW-1185">Reference proteome</keyword>
<sequence>MNLFKQIDSAAPEPVRRTRTAEAEAAWRALPLRAPDAARLRAARVVTHAKADPAHVPFDMLRTSLLQTMRQRGWRSVAVTSPTPACGKTLTCLNLAFSMARQSGARVAVVELDLRRPSMAQILGVRAPAPVERMLQGDVAPEAAMLRLAEGLAFALAHGPVRDSAELLQDERTRASLERMARTLDPDLVIYDLPPMLAADDAAGFLGRADCALLIAAENESRVQDVEDCATRIEAAGNLLGVALNKCESLPRKRYDYGYGGA</sequence>
<dbReference type="PANTHER" id="PTHR32309">
    <property type="entry name" value="TYROSINE-PROTEIN KINASE"/>
    <property type="match status" value="1"/>
</dbReference>
<dbReference type="EMBL" id="FRDL01000004">
    <property type="protein sequence ID" value="SHN65847.1"/>
    <property type="molecule type" value="Genomic_DNA"/>
</dbReference>
<dbReference type="STRING" id="1189325.SAMN04488119_104174"/>
<dbReference type="Gene3D" id="3.40.50.300">
    <property type="entry name" value="P-loop containing nucleotide triphosphate hydrolases"/>
    <property type="match status" value="1"/>
</dbReference>
<dbReference type="GO" id="GO:0005886">
    <property type="term" value="C:plasma membrane"/>
    <property type="evidence" value="ECO:0007669"/>
    <property type="project" value="TreeGrafter"/>
</dbReference>
<proteinExistence type="predicted"/>
<dbReference type="GO" id="GO:0004713">
    <property type="term" value="F:protein tyrosine kinase activity"/>
    <property type="evidence" value="ECO:0007669"/>
    <property type="project" value="TreeGrafter"/>
</dbReference>
<protein>
    <submittedName>
        <fullName evidence="3">Chromosome partitioning ATPase, Mrp family, contains Fe-S cluster</fullName>
    </submittedName>
</protein>
<gene>
    <name evidence="3" type="ORF">SAMN05216200_104174</name>
</gene>
<reference evidence="3 4" key="1">
    <citation type="submission" date="2016-12" db="EMBL/GenBank/DDBJ databases">
        <authorList>
            <person name="Song W.-J."/>
            <person name="Kurnit D.M."/>
        </authorList>
    </citation>
    <scope>NUCLEOTIDE SEQUENCE [LARGE SCALE GENOMIC DNA]</scope>
    <source>
        <strain evidence="3 4">CGMCC 1.10808</strain>
    </source>
</reference>
<organism evidence="3 4">
    <name type="scientific">Oceanicella actignis</name>
    <dbReference type="NCBI Taxonomy" id="1189325"/>
    <lineage>
        <taxon>Bacteria</taxon>
        <taxon>Pseudomonadati</taxon>
        <taxon>Pseudomonadota</taxon>
        <taxon>Alphaproteobacteria</taxon>
        <taxon>Rhodobacterales</taxon>
        <taxon>Paracoccaceae</taxon>
        <taxon>Oceanicella</taxon>
    </lineage>
</organism>
<dbReference type="AlphaFoldDB" id="A0A1M7T562"/>
<dbReference type="Proteomes" id="UP000184066">
    <property type="component" value="Unassembled WGS sequence"/>
</dbReference>
<name>A0A1M7T562_9RHOB</name>
<evidence type="ECO:0000313" key="4">
    <source>
        <dbReference type="Proteomes" id="UP000184066"/>
    </source>
</evidence>
<dbReference type="InterPro" id="IPR005702">
    <property type="entry name" value="Wzc-like_C"/>
</dbReference>
<keyword evidence="2" id="KW-0067">ATP-binding</keyword>
<dbReference type="InterPro" id="IPR027417">
    <property type="entry name" value="P-loop_NTPase"/>
</dbReference>
<dbReference type="RefSeq" id="WP_072747129.1">
    <property type="nucleotide sequence ID" value="NZ_FOHL01000004.1"/>
</dbReference>
<evidence type="ECO:0000313" key="3">
    <source>
        <dbReference type="EMBL" id="SHN65847.1"/>
    </source>
</evidence>
<accession>A0A1M7T562</accession>
<dbReference type="InterPro" id="IPR050445">
    <property type="entry name" value="Bact_polysacc_biosynth/exp"/>
</dbReference>
<dbReference type="PANTHER" id="PTHR32309:SF13">
    <property type="entry name" value="FERRIC ENTEROBACTIN TRANSPORT PROTEIN FEPE"/>
    <property type="match status" value="1"/>
</dbReference>
<evidence type="ECO:0000256" key="2">
    <source>
        <dbReference type="ARBA" id="ARBA00022840"/>
    </source>
</evidence>
<evidence type="ECO:0000256" key="1">
    <source>
        <dbReference type="ARBA" id="ARBA00022741"/>
    </source>
</evidence>
<dbReference type="CDD" id="cd05387">
    <property type="entry name" value="BY-kinase"/>
    <property type="match status" value="1"/>
</dbReference>
<keyword evidence="1" id="KW-0547">Nucleotide-binding</keyword>
<dbReference type="SUPFAM" id="SSF52540">
    <property type="entry name" value="P-loop containing nucleoside triphosphate hydrolases"/>
    <property type="match status" value="1"/>
</dbReference>